<dbReference type="RefSeq" id="WP_276234268.1">
    <property type="nucleotide sequence ID" value="NZ_CP119802.1"/>
</dbReference>
<keyword evidence="3" id="KW-1185">Reference proteome</keyword>
<feature type="region of interest" description="Disordered" evidence="1">
    <location>
        <begin position="286"/>
        <end position="308"/>
    </location>
</feature>
<evidence type="ECO:0000313" key="3">
    <source>
        <dbReference type="Proteomes" id="UP001596398"/>
    </source>
</evidence>
<evidence type="ECO:0000313" key="2">
    <source>
        <dbReference type="EMBL" id="MFC7236117.1"/>
    </source>
</evidence>
<dbReference type="AlphaFoldDB" id="A0ABD5ZRB3"/>
<accession>A0ABD5ZRB3</accession>
<proteinExistence type="predicted"/>
<protein>
    <submittedName>
        <fullName evidence="2">Polysaccharide deacetylase family protein</fullName>
    </submittedName>
</protein>
<reference evidence="2 3" key="1">
    <citation type="journal article" date="2019" name="Int. J. Syst. Evol. Microbiol.">
        <title>The Global Catalogue of Microorganisms (GCM) 10K type strain sequencing project: providing services to taxonomists for standard genome sequencing and annotation.</title>
        <authorList>
            <consortium name="The Broad Institute Genomics Platform"/>
            <consortium name="The Broad Institute Genome Sequencing Center for Infectious Disease"/>
            <person name="Wu L."/>
            <person name="Ma J."/>
        </authorList>
    </citation>
    <scope>NUCLEOTIDE SEQUENCE [LARGE SCALE GENOMIC DNA]</scope>
    <source>
        <strain evidence="2 3">DT85</strain>
    </source>
</reference>
<dbReference type="Gene3D" id="3.20.20.370">
    <property type="entry name" value="Glycoside hydrolase/deacetylase"/>
    <property type="match status" value="1"/>
</dbReference>
<dbReference type="InterPro" id="IPR011330">
    <property type="entry name" value="Glyco_hydro/deAcase_b/a-brl"/>
</dbReference>
<evidence type="ECO:0000256" key="1">
    <source>
        <dbReference type="SAM" id="MobiDB-lite"/>
    </source>
</evidence>
<dbReference type="Proteomes" id="UP001596398">
    <property type="component" value="Unassembled WGS sequence"/>
</dbReference>
<dbReference type="SUPFAM" id="SSF88713">
    <property type="entry name" value="Glycoside hydrolase/deacetylase"/>
    <property type="match status" value="1"/>
</dbReference>
<name>A0ABD5ZRB3_9EURY</name>
<dbReference type="EMBL" id="JBHTAP010000001">
    <property type="protein sequence ID" value="MFC7236117.1"/>
    <property type="molecule type" value="Genomic_DNA"/>
</dbReference>
<dbReference type="GeneID" id="79267823"/>
<gene>
    <name evidence="2" type="ORF">ACFQJ4_12395</name>
</gene>
<comment type="caution">
    <text evidence="2">The sequence shown here is derived from an EMBL/GenBank/DDBJ whole genome shotgun (WGS) entry which is preliminary data.</text>
</comment>
<organism evidence="2 3">
    <name type="scientific">Halosegnis marinus</name>
    <dbReference type="NCBI Taxonomy" id="3034023"/>
    <lineage>
        <taxon>Archaea</taxon>
        <taxon>Methanobacteriati</taxon>
        <taxon>Methanobacteriota</taxon>
        <taxon>Stenosarchaea group</taxon>
        <taxon>Halobacteria</taxon>
        <taxon>Halobacteriales</taxon>
        <taxon>Natronomonadaceae</taxon>
        <taxon>Halosegnis</taxon>
    </lineage>
</organism>
<sequence length="308" mass="35026">MSSDPTEAPFALCLTHDVDRVRKSYQSLYYAVRDRDPSHLRGLVPGRNPYWQFDRVMALERDLGVRSAFYFMDEQRLFRDRPPREWLTVEGWKLYAGRYSVDDPRVADAVRRLAEGGWEVGLHGSYESYRDGDRLAREKAAVEAVLGDEVRGGRQHYLNLDAPATWRRQADAGLRYDSSLGSSTTYGFEHGYEPLRPFDDEFVVFPLTAMEAALPDIAERPAAAWAACDALLREACDEGAVMTVLWHPRTFSEADFPNHADLYRRLIERARELGAWVGPPGEYYAAMDHPDRTEGKTVPAADRAPYEG</sequence>
<dbReference type="CDD" id="cd10931">
    <property type="entry name" value="CE4_u7"/>
    <property type="match status" value="1"/>
</dbReference>